<keyword evidence="1" id="KW-0472">Membrane</keyword>
<feature type="transmembrane region" description="Helical" evidence="1">
    <location>
        <begin position="14"/>
        <end position="37"/>
    </location>
</feature>
<dbReference type="Pfam" id="PF07963">
    <property type="entry name" value="N_methyl"/>
    <property type="match status" value="1"/>
</dbReference>
<gene>
    <name evidence="2" type="ORF">UV35_C0011G0040</name>
</gene>
<dbReference type="AlphaFoldDB" id="A0A0G1B014"/>
<sequence length="167" mass="18148">MDNLFLNGRKIKGFSLVEIMIVMAVVGILSGLVITVINPAQLRARSRDAIRVADLKKIQTALELRFADFRNYPATPAGWMTVPAALAAPLSSYYSGTLPVDPNGFSATFSCTNNFGYYYRSGGSNYVLVAKMETTSVDYVPCNKVSNCTTYGCSSCTTNCHAVQNPF</sequence>
<reference evidence="2 3" key="1">
    <citation type="journal article" date="2015" name="Nature">
        <title>rRNA introns, odd ribosomes, and small enigmatic genomes across a large radiation of phyla.</title>
        <authorList>
            <person name="Brown C.T."/>
            <person name="Hug L.A."/>
            <person name="Thomas B.C."/>
            <person name="Sharon I."/>
            <person name="Castelle C.J."/>
            <person name="Singh A."/>
            <person name="Wilkins M.J."/>
            <person name="Williams K.H."/>
            <person name="Banfield J.F."/>
        </authorList>
    </citation>
    <scope>NUCLEOTIDE SEQUENCE [LARGE SCALE GENOMIC DNA]</scope>
</reference>
<evidence type="ECO:0000313" key="3">
    <source>
        <dbReference type="Proteomes" id="UP000033848"/>
    </source>
</evidence>
<dbReference type="SUPFAM" id="SSF54523">
    <property type="entry name" value="Pili subunits"/>
    <property type="match status" value="1"/>
</dbReference>
<keyword evidence="1" id="KW-1133">Transmembrane helix</keyword>
<evidence type="ECO:0000313" key="2">
    <source>
        <dbReference type="EMBL" id="KKS66607.1"/>
    </source>
</evidence>
<dbReference type="Proteomes" id="UP000033848">
    <property type="component" value="Unassembled WGS sequence"/>
</dbReference>
<dbReference type="InterPro" id="IPR045584">
    <property type="entry name" value="Pilin-like"/>
</dbReference>
<dbReference type="EMBL" id="LCED01000011">
    <property type="protein sequence ID" value="KKS66607.1"/>
    <property type="molecule type" value="Genomic_DNA"/>
</dbReference>
<evidence type="ECO:0008006" key="4">
    <source>
        <dbReference type="Google" id="ProtNLM"/>
    </source>
</evidence>
<comment type="caution">
    <text evidence="2">The sequence shown here is derived from an EMBL/GenBank/DDBJ whole genome shotgun (WGS) entry which is preliminary data.</text>
</comment>
<dbReference type="InterPro" id="IPR012902">
    <property type="entry name" value="N_methyl_site"/>
</dbReference>
<dbReference type="NCBIfam" id="TIGR02532">
    <property type="entry name" value="IV_pilin_GFxxxE"/>
    <property type="match status" value="1"/>
</dbReference>
<name>A0A0G1B014_UNCKA</name>
<proteinExistence type="predicted"/>
<keyword evidence="1" id="KW-0812">Transmembrane</keyword>
<evidence type="ECO:0000256" key="1">
    <source>
        <dbReference type="SAM" id="Phobius"/>
    </source>
</evidence>
<accession>A0A0G1B014</accession>
<dbReference type="PROSITE" id="PS00409">
    <property type="entry name" value="PROKAR_NTER_METHYL"/>
    <property type="match status" value="1"/>
</dbReference>
<protein>
    <recommendedName>
        <fullName evidence="4">General secretion pathway protein G</fullName>
    </recommendedName>
</protein>
<organism evidence="2 3">
    <name type="scientific">candidate division WWE3 bacterium GW2011_GWB1_42_6</name>
    <dbReference type="NCBI Taxonomy" id="1619115"/>
    <lineage>
        <taxon>Bacteria</taxon>
        <taxon>Katanobacteria</taxon>
    </lineage>
</organism>
<dbReference type="Gene3D" id="3.30.700.10">
    <property type="entry name" value="Glycoprotein, Type 4 Pilin"/>
    <property type="match status" value="1"/>
</dbReference>